<comment type="caution">
    <text evidence="1">The sequence shown here is derived from an EMBL/GenBank/DDBJ whole genome shotgun (WGS) entry which is preliminary data.</text>
</comment>
<gene>
    <name evidence="1" type="ORF">FNJ47_35675</name>
</gene>
<dbReference type="AlphaFoldDB" id="A0A6P1BR58"/>
<dbReference type="EMBL" id="VKHP01000209">
    <property type="protein sequence ID" value="NEV00998.1"/>
    <property type="molecule type" value="Genomic_DNA"/>
</dbReference>
<dbReference type="RefSeq" id="WP_163160536.1">
    <property type="nucleotide sequence ID" value="NZ_VKHP01000209.1"/>
</dbReference>
<name>A0A6P1BR58_9BRAD</name>
<keyword evidence="2" id="KW-1185">Reference proteome</keyword>
<protein>
    <submittedName>
        <fullName evidence="1">Uncharacterized protein</fullName>
    </submittedName>
</protein>
<sequence length="275" mass="31318">MKMQRTKFEAVEIGVGEFSTMNCFCAGHDKKLFAPIEDTPLVFSPEQLALLHYRAMAAEFYQRSNQLESAERELDWESEEPQDVRYSWISICNQKALDDAYPALSRIEKLIAARRFGDVESLIVRFDAPPAVVAAGAFCPHYDFAARRVQNLADDCCYVAMHLLAADGAAVLVFTWLQGEAAPRKFVDTFVALPKEQMASLAVQCAFEHVEHTCMSDAWWSDLTSHKRAALVERVRRANSLAYRRSHRCLCYRIRFADWPVADIRLSGRSANRQR</sequence>
<proteinExistence type="predicted"/>
<evidence type="ECO:0000313" key="1">
    <source>
        <dbReference type="EMBL" id="NEV00998.1"/>
    </source>
</evidence>
<accession>A0A6P1BR58</accession>
<dbReference type="Proteomes" id="UP000468531">
    <property type="component" value="Unassembled WGS sequence"/>
</dbReference>
<reference evidence="1 2" key="1">
    <citation type="journal article" date="2020" name="Arch. Microbiol.">
        <title>Bradyrhizobium uaiense sp. nov., a new highly efficient cowpea symbiont.</title>
        <authorList>
            <person name="Cabral Michel D."/>
            <person name="Azarias Guimaraes A."/>
            <person name="Martins da Costa E."/>
            <person name="Soares de Carvalho T."/>
            <person name="Balsanelli E."/>
            <person name="Willems A."/>
            <person name="Maltempi de Souza E."/>
            <person name="de Souza Moreira F.M."/>
        </authorList>
    </citation>
    <scope>NUCLEOTIDE SEQUENCE [LARGE SCALE GENOMIC DNA]</scope>
    <source>
        <strain evidence="1 2">UFLA 03-164</strain>
    </source>
</reference>
<organism evidence="1 2">
    <name type="scientific">Bradyrhizobium uaiense</name>
    <dbReference type="NCBI Taxonomy" id="2594946"/>
    <lineage>
        <taxon>Bacteria</taxon>
        <taxon>Pseudomonadati</taxon>
        <taxon>Pseudomonadota</taxon>
        <taxon>Alphaproteobacteria</taxon>
        <taxon>Hyphomicrobiales</taxon>
        <taxon>Nitrobacteraceae</taxon>
        <taxon>Bradyrhizobium</taxon>
    </lineage>
</organism>
<evidence type="ECO:0000313" key="2">
    <source>
        <dbReference type="Proteomes" id="UP000468531"/>
    </source>
</evidence>